<sequence>MEGSVTKRKDGRWQGVVDIPTLTNKRVRKYVYAPTRQECRKKVNALIEEIEGNGMINPSKAKFKEFSEIWLNTYCVNLSPTTVNEYKRSVDKYACAYLGDHLMTKILPINIQEMINEFSKAHSRKTCKNLLSILSAIFNYAKLNKILKNNPCDGVRLPNNKKVYKYYIYNEDEFNTLLDVVTGTKEEIPILLAALCGLRMSEIMGLTWDDIDFNKRIISIQRANVHVKGEVIEKNTKTKTSYRKIIAPRYVIERLSLYKGVGYVYPKKDGSAENGNNYSNRFSRMLKKNKFPHTRFHDLRHFNATMMLKNGITDKEAAERLGHSDTNMTKKYQHVLENMKTRSADILDSIVIKKMDVKMDVE</sequence>
<dbReference type="Gene3D" id="1.10.150.130">
    <property type="match status" value="1"/>
</dbReference>
<dbReference type="Pfam" id="PF14659">
    <property type="entry name" value="Phage_int_SAM_3"/>
    <property type="match status" value="1"/>
</dbReference>
<dbReference type="GO" id="GO:0015074">
    <property type="term" value="P:DNA integration"/>
    <property type="evidence" value="ECO:0007669"/>
    <property type="project" value="UniProtKB-KW"/>
</dbReference>
<dbReference type="InterPro" id="IPR010998">
    <property type="entry name" value="Integrase_recombinase_N"/>
</dbReference>
<keyword evidence="3" id="KW-0229">DNA integration</keyword>
<dbReference type="STRING" id="29367.CLPUN_38100"/>
<evidence type="ECO:0000256" key="1">
    <source>
        <dbReference type="ARBA" id="ARBA00003283"/>
    </source>
</evidence>
<dbReference type="Proteomes" id="UP000190890">
    <property type="component" value="Unassembled WGS sequence"/>
</dbReference>
<evidence type="ECO:0000259" key="8">
    <source>
        <dbReference type="PROSITE" id="PS51900"/>
    </source>
</evidence>
<dbReference type="PROSITE" id="PS51900">
    <property type="entry name" value="CB"/>
    <property type="match status" value="1"/>
</dbReference>
<dbReference type="RefSeq" id="WP_077848805.1">
    <property type="nucleotide sequence ID" value="NZ_LZZM01000197.1"/>
</dbReference>
<evidence type="ECO:0000256" key="4">
    <source>
        <dbReference type="ARBA" id="ARBA00023125"/>
    </source>
</evidence>
<keyword evidence="4 6" id="KW-0238">DNA-binding</keyword>
<dbReference type="InterPro" id="IPR044068">
    <property type="entry name" value="CB"/>
</dbReference>
<dbReference type="PANTHER" id="PTHR30629:SF2">
    <property type="entry name" value="PROPHAGE INTEGRASE INTS-RELATED"/>
    <property type="match status" value="1"/>
</dbReference>
<dbReference type="OrthoDB" id="9785687at2"/>
<reference evidence="9 10" key="1">
    <citation type="submission" date="2016-05" db="EMBL/GenBank/DDBJ databases">
        <title>Microbial solvent formation.</title>
        <authorList>
            <person name="Poehlein A."/>
            <person name="Montoya Solano J.D."/>
            <person name="Flitsch S."/>
            <person name="Krabben P."/>
            <person name="Duerre P."/>
            <person name="Daniel R."/>
        </authorList>
    </citation>
    <scope>NUCLEOTIDE SEQUENCE [LARGE SCALE GENOMIC DNA]</scope>
    <source>
        <strain evidence="9 10">DSM 2619</strain>
    </source>
</reference>
<dbReference type="InterPro" id="IPR011010">
    <property type="entry name" value="DNA_brk_join_enz"/>
</dbReference>
<protein>
    <submittedName>
        <fullName evidence="9">Putative prophage phiRv2 integrase</fullName>
    </submittedName>
</protein>
<dbReference type="EMBL" id="LZZM01000197">
    <property type="protein sequence ID" value="OOM74569.1"/>
    <property type="molecule type" value="Genomic_DNA"/>
</dbReference>
<dbReference type="Gene3D" id="1.10.443.10">
    <property type="entry name" value="Intergrase catalytic core"/>
    <property type="match status" value="1"/>
</dbReference>
<dbReference type="PANTHER" id="PTHR30629">
    <property type="entry name" value="PROPHAGE INTEGRASE"/>
    <property type="match status" value="1"/>
</dbReference>
<evidence type="ECO:0000313" key="9">
    <source>
        <dbReference type="EMBL" id="OOM74569.1"/>
    </source>
</evidence>
<feature type="domain" description="Core-binding (CB)" evidence="8">
    <location>
        <begin position="61"/>
        <end position="142"/>
    </location>
</feature>
<dbReference type="InterPro" id="IPR002104">
    <property type="entry name" value="Integrase_catalytic"/>
</dbReference>
<gene>
    <name evidence="9" type="ORF">CLPUN_38100</name>
</gene>
<dbReference type="AlphaFoldDB" id="A0A1S8TAB4"/>
<dbReference type="Pfam" id="PF00589">
    <property type="entry name" value="Phage_integrase"/>
    <property type="match status" value="1"/>
</dbReference>
<comment type="function">
    <text evidence="1">Site-specific tyrosine recombinase, which acts by catalyzing the cutting and rejoining of the recombining DNA molecules.</text>
</comment>
<feature type="domain" description="Tyr recombinase" evidence="7">
    <location>
        <begin position="164"/>
        <end position="345"/>
    </location>
</feature>
<evidence type="ECO:0000259" key="7">
    <source>
        <dbReference type="PROSITE" id="PS51898"/>
    </source>
</evidence>
<dbReference type="CDD" id="cd01189">
    <property type="entry name" value="INT_ICEBs1_C_like"/>
    <property type="match status" value="1"/>
</dbReference>
<evidence type="ECO:0000313" key="10">
    <source>
        <dbReference type="Proteomes" id="UP000190890"/>
    </source>
</evidence>
<accession>A0A1S8TAB4</accession>
<comment type="caution">
    <text evidence="9">The sequence shown here is derived from an EMBL/GenBank/DDBJ whole genome shotgun (WGS) entry which is preliminary data.</text>
</comment>
<evidence type="ECO:0000256" key="3">
    <source>
        <dbReference type="ARBA" id="ARBA00022908"/>
    </source>
</evidence>
<evidence type="ECO:0000256" key="5">
    <source>
        <dbReference type="ARBA" id="ARBA00023172"/>
    </source>
</evidence>
<dbReference type="InterPro" id="IPR050808">
    <property type="entry name" value="Phage_Integrase"/>
</dbReference>
<evidence type="ECO:0000256" key="6">
    <source>
        <dbReference type="PROSITE-ProRule" id="PRU01248"/>
    </source>
</evidence>
<dbReference type="GO" id="GO:0003677">
    <property type="term" value="F:DNA binding"/>
    <property type="evidence" value="ECO:0007669"/>
    <property type="project" value="UniProtKB-UniRule"/>
</dbReference>
<comment type="similarity">
    <text evidence="2">Belongs to the 'phage' integrase family.</text>
</comment>
<name>A0A1S8TAB4_9CLOT</name>
<proteinExistence type="inferred from homology"/>
<organism evidence="9 10">
    <name type="scientific">Clostridium puniceum</name>
    <dbReference type="NCBI Taxonomy" id="29367"/>
    <lineage>
        <taxon>Bacteria</taxon>
        <taxon>Bacillati</taxon>
        <taxon>Bacillota</taxon>
        <taxon>Clostridia</taxon>
        <taxon>Eubacteriales</taxon>
        <taxon>Clostridiaceae</taxon>
        <taxon>Clostridium</taxon>
    </lineage>
</organism>
<dbReference type="GO" id="GO:0006310">
    <property type="term" value="P:DNA recombination"/>
    <property type="evidence" value="ECO:0007669"/>
    <property type="project" value="UniProtKB-KW"/>
</dbReference>
<keyword evidence="5" id="KW-0233">DNA recombination</keyword>
<dbReference type="PROSITE" id="PS51898">
    <property type="entry name" value="TYR_RECOMBINASE"/>
    <property type="match status" value="1"/>
</dbReference>
<dbReference type="InterPro" id="IPR004107">
    <property type="entry name" value="Integrase_SAM-like_N"/>
</dbReference>
<dbReference type="SUPFAM" id="SSF56349">
    <property type="entry name" value="DNA breaking-rejoining enzymes"/>
    <property type="match status" value="1"/>
</dbReference>
<dbReference type="InterPro" id="IPR013762">
    <property type="entry name" value="Integrase-like_cat_sf"/>
</dbReference>
<keyword evidence="10" id="KW-1185">Reference proteome</keyword>
<evidence type="ECO:0000256" key="2">
    <source>
        <dbReference type="ARBA" id="ARBA00008857"/>
    </source>
</evidence>